<name>W2TD51_NECAM</name>
<reference evidence="4" key="1">
    <citation type="journal article" date="2014" name="Nat. Genet.">
        <title>Genome of the human hookworm Necator americanus.</title>
        <authorList>
            <person name="Tang Y.T."/>
            <person name="Gao X."/>
            <person name="Rosa B.A."/>
            <person name="Abubucker S."/>
            <person name="Hallsworth-Pepin K."/>
            <person name="Martin J."/>
            <person name="Tyagi R."/>
            <person name="Heizer E."/>
            <person name="Zhang X."/>
            <person name="Bhonagiri-Palsikar V."/>
            <person name="Minx P."/>
            <person name="Warren W.C."/>
            <person name="Wang Q."/>
            <person name="Zhan B."/>
            <person name="Hotez P.J."/>
            <person name="Sternberg P.W."/>
            <person name="Dougall A."/>
            <person name="Gaze S.T."/>
            <person name="Mulvenna J."/>
            <person name="Sotillo J."/>
            <person name="Ranganathan S."/>
            <person name="Rabelo E.M."/>
            <person name="Wilson R.K."/>
            <person name="Felgner P.L."/>
            <person name="Bethony J."/>
            <person name="Hawdon J.M."/>
            <person name="Gasser R.B."/>
            <person name="Loukas A."/>
            <person name="Mitreva M."/>
        </authorList>
    </citation>
    <scope>NUCLEOTIDE SEQUENCE [LARGE SCALE GENOMIC DNA]</scope>
</reference>
<dbReference type="InterPro" id="IPR025898">
    <property type="entry name" value="Tc3_transposase_DNA-bd_dom"/>
</dbReference>
<dbReference type="EMBL" id="KI659683">
    <property type="protein sequence ID" value="ETN78937.1"/>
    <property type="molecule type" value="Genomic_DNA"/>
</dbReference>
<proteinExistence type="predicted"/>
<gene>
    <name evidence="3" type="ORF">NECAME_00309</name>
</gene>
<accession>W2TD51</accession>
<evidence type="ECO:0000256" key="1">
    <source>
        <dbReference type="SAM" id="MobiDB-lite"/>
    </source>
</evidence>
<feature type="region of interest" description="Disordered" evidence="1">
    <location>
        <begin position="155"/>
        <end position="175"/>
    </location>
</feature>
<organism evidence="3 4">
    <name type="scientific">Necator americanus</name>
    <name type="common">Human hookworm</name>
    <dbReference type="NCBI Taxonomy" id="51031"/>
    <lineage>
        <taxon>Eukaryota</taxon>
        <taxon>Metazoa</taxon>
        <taxon>Ecdysozoa</taxon>
        <taxon>Nematoda</taxon>
        <taxon>Chromadorea</taxon>
        <taxon>Rhabditida</taxon>
        <taxon>Rhabditina</taxon>
        <taxon>Rhabditomorpha</taxon>
        <taxon>Strongyloidea</taxon>
        <taxon>Ancylostomatidae</taxon>
        <taxon>Bunostominae</taxon>
        <taxon>Necator</taxon>
    </lineage>
</organism>
<feature type="domain" description="Tc3 transposase DNA binding" evidence="2">
    <location>
        <begin position="57"/>
        <end position="99"/>
    </location>
</feature>
<dbReference type="GO" id="GO:0003677">
    <property type="term" value="F:DNA binding"/>
    <property type="evidence" value="ECO:0007669"/>
    <property type="project" value="InterPro"/>
</dbReference>
<evidence type="ECO:0000313" key="3">
    <source>
        <dbReference type="EMBL" id="ETN78937.1"/>
    </source>
</evidence>
<protein>
    <recommendedName>
        <fullName evidence="2">Tc3 transposase DNA binding domain-containing protein</fullName>
    </recommendedName>
</protein>
<feature type="region of interest" description="Disordered" evidence="1">
    <location>
        <begin position="42"/>
        <end position="88"/>
    </location>
</feature>
<dbReference type="KEGG" id="nai:NECAME_00309"/>
<feature type="compositionally biased region" description="Low complexity" evidence="1">
    <location>
        <begin position="49"/>
        <end position="59"/>
    </location>
</feature>
<keyword evidence="4" id="KW-1185">Reference proteome</keyword>
<dbReference type="Proteomes" id="UP000053676">
    <property type="component" value="Unassembled WGS sequence"/>
</dbReference>
<feature type="compositionally biased region" description="Basic and acidic residues" evidence="1">
    <location>
        <begin position="60"/>
        <end position="80"/>
    </location>
</feature>
<evidence type="ECO:0000313" key="4">
    <source>
        <dbReference type="Proteomes" id="UP000053676"/>
    </source>
</evidence>
<dbReference type="Pfam" id="PF11427">
    <property type="entry name" value="HTH_Tnp_Tc3_1"/>
    <property type="match status" value="1"/>
</dbReference>
<dbReference type="Gene3D" id="1.10.10.60">
    <property type="entry name" value="Homeodomain-like"/>
    <property type="match status" value="1"/>
</dbReference>
<dbReference type="AlphaFoldDB" id="W2TD51"/>
<evidence type="ECO:0000259" key="2">
    <source>
        <dbReference type="Pfam" id="PF11427"/>
    </source>
</evidence>
<sequence length="175" mass="19526">MMKGRSVSEDELQDDIMGEEVKLSMRPSTCININGARSLQTLKSTADAKSVSRSKSSKLSAHERAQDDSLHAASLSDRRISAQPGRSHNCIKRYLNNTEVYKEKSLPDIQESYLEVMKVAWFDGFQHQPPASSPSACIRMDSGVLRRKEVKPQLARLLQTPHERSGERGTSVLKA</sequence>